<reference evidence="4" key="1">
    <citation type="submission" date="2017-06" db="EMBL/GenBank/DDBJ databases">
        <authorList>
            <person name="Varghese N."/>
            <person name="Submissions S."/>
        </authorList>
    </citation>
    <scope>NUCLEOTIDE SEQUENCE [LARGE SCALE GENOMIC DNA]</scope>
    <source>
        <strain evidence="4">DSM 28041</strain>
    </source>
</reference>
<dbReference type="Gene3D" id="1.10.10.10">
    <property type="entry name" value="Winged helix-like DNA-binding domain superfamily/Winged helix DNA-binding domain"/>
    <property type="match status" value="1"/>
</dbReference>
<sequence>MYLGVQCILALCWPWHQMVSSGPAVYVHMLEFTSIRAFYEFLQAPPPPDDDFAVRRLEDAQRLVNKVSAPAFRHCFYVIALHLTGNVAYHAGSAQRYLDGPFVFFSRPYQLTSWELPTDAVLHGFHLMFAESFLRRYPALAGLVGKLPYLQVGKAVPFAIEPADVILLTSIYQQIIEECYGGKPDRFDLIATYLQTLLFQVRRLYDKATAGTEPAHTAAGSADEALVGRCRSLDVYITRLRRYLTADEQVQIVNIRGVGYKLMLESNGC</sequence>
<dbReference type="Pfam" id="PF00486">
    <property type="entry name" value="Trans_reg_C"/>
    <property type="match status" value="1"/>
</dbReference>
<evidence type="ECO:0000313" key="3">
    <source>
        <dbReference type="EMBL" id="SNR97833.1"/>
    </source>
</evidence>
<dbReference type="AlphaFoldDB" id="A0A239AS87"/>
<dbReference type="InterPro" id="IPR001867">
    <property type="entry name" value="OmpR/PhoB-type_DNA-bd"/>
</dbReference>
<dbReference type="InterPro" id="IPR036388">
    <property type="entry name" value="WH-like_DNA-bd_sf"/>
</dbReference>
<organism evidence="3 4">
    <name type="scientific">Hymenobacter mucosus</name>
    <dbReference type="NCBI Taxonomy" id="1411120"/>
    <lineage>
        <taxon>Bacteria</taxon>
        <taxon>Pseudomonadati</taxon>
        <taxon>Bacteroidota</taxon>
        <taxon>Cytophagia</taxon>
        <taxon>Cytophagales</taxon>
        <taxon>Hymenobacteraceae</taxon>
        <taxon>Hymenobacter</taxon>
    </lineage>
</organism>
<protein>
    <submittedName>
        <fullName evidence="3">Transcriptional regulatory protein, C terminal</fullName>
    </submittedName>
</protein>
<dbReference type="EMBL" id="FZNS01000014">
    <property type="protein sequence ID" value="SNR97833.1"/>
    <property type="molecule type" value="Genomic_DNA"/>
</dbReference>
<dbReference type="GO" id="GO:0003677">
    <property type="term" value="F:DNA binding"/>
    <property type="evidence" value="ECO:0007669"/>
    <property type="project" value="UniProtKB-KW"/>
</dbReference>
<dbReference type="GO" id="GO:0006355">
    <property type="term" value="P:regulation of DNA-templated transcription"/>
    <property type="evidence" value="ECO:0007669"/>
    <property type="project" value="InterPro"/>
</dbReference>
<keyword evidence="1" id="KW-0238">DNA-binding</keyword>
<feature type="domain" description="OmpR/PhoB-type" evidence="2">
    <location>
        <begin position="228"/>
        <end position="262"/>
    </location>
</feature>
<gene>
    <name evidence="3" type="ORF">SAMN06269173_11453</name>
</gene>
<proteinExistence type="predicted"/>
<dbReference type="SUPFAM" id="SSF46894">
    <property type="entry name" value="C-terminal effector domain of the bipartite response regulators"/>
    <property type="match status" value="1"/>
</dbReference>
<accession>A0A239AS87</accession>
<dbReference type="InterPro" id="IPR016032">
    <property type="entry name" value="Sig_transdc_resp-reg_C-effctor"/>
</dbReference>
<name>A0A239AS87_9BACT</name>
<keyword evidence="4" id="KW-1185">Reference proteome</keyword>
<dbReference type="Proteomes" id="UP000198310">
    <property type="component" value="Unassembled WGS sequence"/>
</dbReference>
<dbReference type="GO" id="GO:0000160">
    <property type="term" value="P:phosphorelay signal transduction system"/>
    <property type="evidence" value="ECO:0007669"/>
    <property type="project" value="InterPro"/>
</dbReference>
<evidence type="ECO:0000256" key="1">
    <source>
        <dbReference type="ARBA" id="ARBA00023125"/>
    </source>
</evidence>
<evidence type="ECO:0000259" key="2">
    <source>
        <dbReference type="Pfam" id="PF00486"/>
    </source>
</evidence>
<evidence type="ECO:0000313" key="4">
    <source>
        <dbReference type="Proteomes" id="UP000198310"/>
    </source>
</evidence>